<keyword evidence="1 7" id="KW-0028">Amino-acid biosynthesis</keyword>
<dbReference type="Pfam" id="PF08544">
    <property type="entry name" value="GHMP_kinases_C"/>
    <property type="match status" value="1"/>
</dbReference>
<evidence type="ECO:0000256" key="2">
    <source>
        <dbReference type="ARBA" id="ARBA00022679"/>
    </source>
</evidence>
<dbReference type="RefSeq" id="WP_011643037.1">
    <property type="nucleotide sequence ID" value="NC_008347.1"/>
</dbReference>
<comment type="catalytic activity">
    <reaction evidence="7">
        <text>L-homoserine + ATP = O-phospho-L-homoserine + ADP + H(+)</text>
        <dbReference type="Rhea" id="RHEA:13985"/>
        <dbReference type="ChEBI" id="CHEBI:15378"/>
        <dbReference type="ChEBI" id="CHEBI:30616"/>
        <dbReference type="ChEBI" id="CHEBI:57476"/>
        <dbReference type="ChEBI" id="CHEBI:57590"/>
        <dbReference type="ChEBI" id="CHEBI:456216"/>
        <dbReference type="EC" id="2.7.1.39"/>
    </reaction>
</comment>
<dbReference type="HAMAP" id="MF_00384">
    <property type="entry name" value="Homoser_kinase"/>
    <property type="match status" value="1"/>
</dbReference>
<dbReference type="GO" id="GO:0004413">
    <property type="term" value="F:homoserine kinase activity"/>
    <property type="evidence" value="ECO:0007669"/>
    <property type="project" value="UniProtKB-UniRule"/>
</dbReference>
<keyword evidence="5 7" id="KW-0418">Kinase</keyword>
<evidence type="ECO:0000256" key="3">
    <source>
        <dbReference type="ARBA" id="ARBA00022697"/>
    </source>
</evidence>
<dbReference type="GO" id="GO:0005524">
    <property type="term" value="F:ATP binding"/>
    <property type="evidence" value="ECO:0007669"/>
    <property type="project" value="UniProtKB-UniRule"/>
</dbReference>
<dbReference type="InterPro" id="IPR036554">
    <property type="entry name" value="GHMP_kinase_C_sf"/>
</dbReference>
<evidence type="ECO:0000256" key="8">
    <source>
        <dbReference type="NCBIfam" id="TIGR00191"/>
    </source>
</evidence>
<dbReference type="PANTHER" id="PTHR20861">
    <property type="entry name" value="HOMOSERINE/4-DIPHOSPHOCYTIDYL-2-C-METHYL-D-ERYTHRITOL KINASE"/>
    <property type="match status" value="1"/>
</dbReference>
<dbReference type="PANTHER" id="PTHR20861:SF1">
    <property type="entry name" value="HOMOSERINE KINASE"/>
    <property type="match status" value="1"/>
</dbReference>
<dbReference type="PRINTS" id="PR00958">
    <property type="entry name" value="HOMSERKINASE"/>
</dbReference>
<feature type="domain" description="GHMP kinase C-terminal" evidence="10">
    <location>
        <begin position="218"/>
        <end position="290"/>
    </location>
</feature>
<keyword evidence="6 7" id="KW-0067">ATP-binding</keyword>
<dbReference type="Gene3D" id="3.30.70.890">
    <property type="entry name" value="GHMP kinase, C-terminal domain"/>
    <property type="match status" value="1"/>
</dbReference>
<keyword evidence="4 7" id="KW-0547">Nucleotide-binding</keyword>
<comment type="similarity">
    <text evidence="7">Belongs to the GHMP kinase family. Homoserine kinase subfamily.</text>
</comment>
<dbReference type="InterPro" id="IPR014721">
    <property type="entry name" value="Ribsml_uS5_D2-typ_fold_subgr"/>
</dbReference>
<keyword evidence="2 7" id="KW-0808">Transferase</keyword>
<comment type="pathway">
    <text evidence="7">Amino-acid biosynthesis; L-threonine biosynthesis; L-threonine from L-aspartate: step 4/5.</text>
</comment>
<dbReference type="Pfam" id="PF00288">
    <property type="entry name" value="GHMP_kinases_N"/>
    <property type="match status" value="1"/>
</dbReference>
<sequence>MSKKPSLARASAPASIGNVGVGFDVLGLAFDAVRDTVTVHRDTAPGTRLGHVSGLVEQLPEAVADNCALAAADAVLKAAGSPCGLVVDIHKGVPLSAGMGGSAASAVAAAGAVNALLGSPFSLSELLPLAMEGEKVSADPPPWDNVMAALMGGLVVAGRLDPPLIRRLPLPAGVACVLFHPDRKVETQRARELLAPTIAKDIAVEHARNMASFVAGCAINDLDLVRAGLSDIFIEPQRLPLLPELAAVQTAALEAGALGCSFSGSGPSVFAWAAETELTAVERAMAAAFRAANCDANAYDAPIDSAGLRVESVE</sequence>
<keyword evidence="3 7" id="KW-0791">Threonine biosynthesis</keyword>
<accession>Q0AQP7</accession>
<dbReference type="InterPro" id="IPR013750">
    <property type="entry name" value="GHMP_kinase_C_dom"/>
</dbReference>
<evidence type="ECO:0000313" key="11">
    <source>
        <dbReference type="EMBL" id="ABI65390.1"/>
    </source>
</evidence>
<dbReference type="InterPro" id="IPR020568">
    <property type="entry name" value="Ribosomal_Su5_D2-typ_SF"/>
</dbReference>
<comment type="subcellular location">
    <subcellularLocation>
        <location evidence="7">Cytoplasm</location>
    </subcellularLocation>
</comment>
<gene>
    <name evidence="7" type="primary">thrB</name>
    <name evidence="11" type="ordered locus">Mmar10_1097</name>
</gene>
<keyword evidence="12" id="KW-1185">Reference proteome</keyword>
<dbReference type="AlphaFoldDB" id="Q0AQP7"/>
<evidence type="ECO:0000259" key="9">
    <source>
        <dbReference type="Pfam" id="PF00288"/>
    </source>
</evidence>
<dbReference type="UniPathway" id="UPA00050">
    <property type="reaction ID" value="UER00064"/>
</dbReference>
<dbReference type="eggNOG" id="COG0083">
    <property type="taxonomic scope" value="Bacteria"/>
</dbReference>
<evidence type="ECO:0000259" key="10">
    <source>
        <dbReference type="Pfam" id="PF08544"/>
    </source>
</evidence>
<proteinExistence type="inferred from homology"/>
<dbReference type="EMBL" id="CP000449">
    <property type="protein sequence ID" value="ABI65390.1"/>
    <property type="molecule type" value="Genomic_DNA"/>
</dbReference>
<evidence type="ECO:0000256" key="7">
    <source>
        <dbReference type="HAMAP-Rule" id="MF_00384"/>
    </source>
</evidence>
<dbReference type="NCBIfam" id="TIGR00191">
    <property type="entry name" value="thrB"/>
    <property type="match status" value="1"/>
</dbReference>
<dbReference type="Proteomes" id="UP000001964">
    <property type="component" value="Chromosome"/>
</dbReference>
<feature type="domain" description="GHMP kinase N-terminal" evidence="9">
    <location>
        <begin position="66"/>
        <end position="153"/>
    </location>
</feature>
<keyword evidence="7" id="KW-0963">Cytoplasm</keyword>
<organism evidence="11 12">
    <name type="scientific">Maricaulis maris (strain MCS10)</name>
    <name type="common">Caulobacter maris</name>
    <dbReference type="NCBI Taxonomy" id="394221"/>
    <lineage>
        <taxon>Bacteria</taxon>
        <taxon>Pseudomonadati</taxon>
        <taxon>Pseudomonadota</taxon>
        <taxon>Alphaproteobacteria</taxon>
        <taxon>Maricaulales</taxon>
        <taxon>Maricaulaceae</taxon>
        <taxon>Maricaulis</taxon>
    </lineage>
</organism>
<evidence type="ECO:0000256" key="4">
    <source>
        <dbReference type="ARBA" id="ARBA00022741"/>
    </source>
</evidence>
<name>Q0AQP7_MARMM</name>
<protein>
    <recommendedName>
        <fullName evidence="7 8">Homoserine kinase</fullName>
        <shortName evidence="7">HK</shortName>
        <shortName evidence="7">HSK</shortName>
        <ecNumber evidence="7 8">2.7.1.39</ecNumber>
    </recommendedName>
</protein>
<dbReference type="PIRSF" id="PIRSF000676">
    <property type="entry name" value="Homoser_kin"/>
    <property type="match status" value="1"/>
</dbReference>
<dbReference type="InterPro" id="IPR000870">
    <property type="entry name" value="Homoserine_kinase"/>
</dbReference>
<evidence type="ECO:0000256" key="5">
    <source>
        <dbReference type="ARBA" id="ARBA00022777"/>
    </source>
</evidence>
<dbReference type="SUPFAM" id="SSF54211">
    <property type="entry name" value="Ribosomal protein S5 domain 2-like"/>
    <property type="match status" value="1"/>
</dbReference>
<dbReference type="SUPFAM" id="SSF55060">
    <property type="entry name" value="GHMP Kinase, C-terminal domain"/>
    <property type="match status" value="1"/>
</dbReference>
<dbReference type="GO" id="GO:0005737">
    <property type="term" value="C:cytoplasm"/>
    <property type="evidence" value="ECO:0007669"/>
    <property type="project" value="UniProtKB-SubCell"/>
</dbReference>
<feature type="binding site" evidence="7">
    <location>
        <begin position="94"/>
        <end position="104"/>
    </location>
    <ligand>
        <name>ATP</name>
        <dbReference type="ChEBI" id="CHEBI:30616"/>
    </ligand>
</feature>
<dbReference type="OrthoDB" id="9769912at2"/>
<dbReference type="HOGENOM" id="CLU_041243_1_1_5"/>
<comment type="function">
    <text evidence="7">Catalyzes the ATP-dependent phosphorylation of L-homoserine to L-homoserine phosphate.</text>
</comment>
<dbReference type="STRING" id="394221.Mmar10_1097"/>
<dbReference type="EC" id="2.7.1.39" evidence="7 8"/>
<dbReference type="GO" id="GO:0009088">
    <property type="term" value="P:threonine biosynthetic process"/>
    <property type="evidence" value="ECO:0007669"/>
    <property type="project" value="UniProtKB-UniRule"/>
</dbReference>
<evidence type="ECO:0000256" key="1">
    <source>
        <dbReference type="ARBA" id="ARBA00022605"/>
    </source>
</evidence>
<dbReference type="InterPro" id="IPR006204">
    <property type="entry name" value="GHMP_kinase_N_dom"/>
</dbReference>
<evidence type="ECO:0000256" key="6">
    <source>
        <dbReference type="ARBA" id="ARBA00022840"/>
    </source>
</evidence>
<evidence type="ECO:0000313" key="12">
    <source>
        <dbReference type="Proteomes" id="UP000001964"/>
    </source>
</evidence>
<dbReference type="KEGG" id="mmr:Mmar10_1097"/>
<dbReference type="Gene3D" id="3.30.230.10">
    <property type="match status" value="1"/>
</dbReference>
<dbReference type="NCBIfam" id="NF002288">
    <property type="entry name" value="PRK01212.1-4"/>
    <property type="match status" value="1"/>
</dbReference>
<reference evidence="11 12" key="1">
    <citation type="submission" date="2006-08" db="EMBL/GenBank/DDBJ databases">
        <title>Complete sequence of Maricaulis maris MCS10.</title>
        <authorList>
            <consortium name="US DOE Joint Genome Institute"/>
            <person name="Copeland A."/>
            <person name="Lucas S."/>
            <person name="Lapidus A."/>
            <person name="Barry K."/>
            <person name="Detter J.C."/>
            <person name="Glavina del Rio T."/>
            <person name="Hammon N."/>
            <person name="Israni S."/>
            <person name="Dalin E."/>
            <person name="Tice H."/>
            <person name="Pitluck S."/>
            <person name="Saunders E."/>
            <person name="Brettin T."/>
            <person name="Bruce D."/>
            <person name="Han C."/>
            <person name="Tapia R."/>
            <person name="Gilna P."/>
            <person name="Schmutz J."/>
            <person name="Larimer F."/>
            <person name="Land M."/>
            <person name="Hauser L."/>
            <person name="Kyrpides N."/>
            <person name="Mikhailova N."/>
            <person name="Viollier P."/>
            <person name="Stephens C."/>
            <person name="Richardson P."/>
        </authorList>
    </citation>
    <scope>NUCLEOTIDE SEQUENCE [LARGE SCALE GENOMIC DNA]</scope>
    <source>
        <strain evidence="11 12">MCS10</strain>
    </source>
</reference>